<dbReference type="Proteomes" id="UP000054928">
    <property type="component" value="Unassembled WGS sequence"/>
</dbReference>
<dbReference type="GeneID" id="36403077"/>
<organism evidence="2 3">
    <name type="scientific">Plasmopara halstedii</name>
    <name type="common">Downy mildew of sunflower</name>
    <dbReference type="NCBI Taxonomy" id="4781"/>
    <lineage>
        <taxon>Eukaryota</taxon>
        <taxon>Sar</taxon>
        <taxon>Stramenopiles</taxon>
        <taxon>Oomycota</taxon>
        <taxon>Peronosporomycetes</taxon>
        <taxon>Peronosporales</taxon>
        <taxon>Peronosporaceae</taxon>
        <taxon>Plasmopara</taxon>
    </lineage>
</organism>
<evidence type="ECO:0000313" key="3">
    <source>
        <dbReference type="Proteomes" id="UP000054928"/>
    </source>
</evidence>
<reference evidence="3" key="1">
    <citation type="submission" date="2014-09" db="EMBL/GenBank/DDBJ databases">
        <authorList>
            <person name="Sharma Rahul"/>
            <person name="Thines Marco"/>
        </authorList>
    </citation>
    <scope>NUCLEOTIDE SEQUENCE [LARGE SCALE GENOMIC DNA]</scope>
</reference>
<evidence type="ECO:0000313" key="2">
    <source>
        <dbReference type="EMBL" id="CEG50301.1"/>
    </source>
</evidence>
<evidence type="ECO:0008006" key="4">
    <source>
        <dbReference type="Google" id="ProtNLM"/>
    </source>
</evidence>
<dbReference type="RefSeq" id="XP_024586670.1">
    <property type="nucleotide sequence ID" value="XM_024721586.1"/>
</dbReference>
<sequence length="123" mass="13535">MSLIFLSLAVLQVLSKPAGCPSPDFAFTHRNSSPILLCEASSDAGAQSPKQLAYRHFVSRESTAMSAWLSWMFHVVGRDEVNLRGVFFDGEVTGAKRSRRIQVADERAAFVYVDNALKNAFPA</sequence>
<dbReference type="AlphaFoldDB" id="A0A0P1B666"/>
<accession>A0A0P1B666</accession>
<name>A0A0P1B666_PLAHL</name>
<protein>
    <recommendedName>
        <fullName evidence="4">RxLR-like protein</fullName>
    </recommendedName>
</protein>
<dbReference type="EMBL" id="CCYD01003101">
    <property type="protein sequence ID" value="CEG50301.1"/>
    <property type="molecule type" value="Genomic_DNA"/>
</dbReference>
<keyword evidence="3" id="KW-1185">Reference proteome</keyword>
<feature type="signal peptide" evidence="1">
    <location>
        <begin position="1"/>
        <end position="15"/>
    </location>
</feature>
<evidence type="ECO:0000256" key="1">
    <source>
        <dbReference type="SAM" id="SignalP"/>
    </source>
</evidence>
<feature type="chain" id="PRO_5013334528" description="RxLR-like protein" evidence="1">
    <location>
        <begin position="16"/>
        <end position="123"/>
    </location>
</feature>
<keyword evidence="1" id="KW-0732">Signal</keyword>
<proteinExistence type="predicted"/>